<dbReference type="InterPro" id="IPR033133">
    <property type="entry name" value="PUM-HD"/>
</dbReference>
<keyword evidence="1" id="KW-0677">Repeat</keyword>
<evidence type="ECO:0000256" key="3">
    <source>
        <dbReference type="PROSITE-ProRule" id="PRU00317"/>
    </source>
</evidence>
<dbReference type="InterPro" id="IPR001313">
    <property type="entry name" value="Pumilio_RNA-bd_rpt"/>
</dbReference>
<dbReference type="Pfam" id="PF00806">
    <property type="entry name" value="PUF"/>
    <property type="match status" value="4"/>
</dbReference>
<dbReference type="Gramene" id="ONK64457">
    <property type="protein sequence ID" value="ONK64457"/>
    <property type="gene ID" value="A4U43_C07F26240"/>
</dbReference>
<sequence length="157" mass="17426">MQGCISHSSGDYRTNLIAEICSNGLMLAQDAFGNYVVQYVIGLKSHSTNTILASQFQGHYVQLSMQKFSSNVVEKCFKEFHEELKAAIVFEMLAAPELEELLQHPFANYVIQSALSNTKGAAYTALVDAIRYHAAVLRTSPYCKRILALLRGKSLAF</sequence>
<dbReference type="GO" id="GO:0005737">
    <property type="term" value="C:cytoplasm"/>
    <property type="evidence" value="ECO:0007669"/>
    <property type="project" value="TreeGrafter"/>
</dbReference>
<organism evidence="5 6">
    <name type="scientific">Asparagus officinalis</name>
    <name type="common">Garden asparagus</name>
    <dbReference type="NCBI Taxonomy" id="4686"/>
    <lineage>
        <taxon>Eukaryota</taxon>
        <taxon>Viridiplantae</taxon>
        <taxon>Streptophyta</taxon>
        <taxon>Embryophyta</taxon>
        <taxon>Tracheophyta</taxon>
        <taxon>Spermatophyta</taxon>
        <taxon>Magnoliopsida</taxon>
        <taxon>Liliopsida</taxon>
        <taxon>Asparagales</taxon>
        <taxon>Asparagaceae</taxon>
        <taxon>Asparagoideae</taxon>
        <taxon>Asparagus</taxon>
    </lineage>
</organism>
<accession>A0A5P1EGY1</accession>
<dbReference type="PANTHER" id="PTHR12537:SF13">
    <property type="entry name" value="PUMILIO HOMOLOGY DOMAIN FAMILY MEMBER 4"/>
    <property type="match status" value="1"/>
</dbReference>
<reference evidence="6" key="1">
    <citation type="journal article" date="2017" name="Nat. Commun.">
        <title>The asparagus genome sheds light on the origin and evolution of a young Y chromosome.</title>
        <authorList>
            <person name="Harkess A."/>
            <person name="Zhou J."/>
            <person name="Xu C."/>
            <person name="Bowers J.E."/>
            <person name="Van der Hulst R."/>
            <person name="Ayyampalayam S."/>
            <person name="Mercati F."/>
            <person name="Riccardi P."/>
            <person name="McKain M.R."/>
            <person name="Kakrana A."/>
            <person name="Tang H."/>
            <person name="Ray J."/>
            <person name="Groenendijk J."/>
            <person name="Arikit S."/>
            <person name="Mathioni S.M."/>
            <person name="Nakano M."/>
            <person name="Shan H."/>
            <person name="Telgmann-Rauber A."/>
            <person name="Kanno A."/>
            <person name="Yue Z."/>
            <person name="Chen H."/>
            <person name="Li W."/>
            <person name="Chen Y."/>
            <person name="Xu X."/>
            <person name="Zhang Y."/>
            <person name="Luo S."/>
            <person name="Chen H."/>
            <person name="Gao J."/>
            <person name="Mao Z."/>
            <person name="Pires J.C."/>
            <person name="Luo M."/>
            <person name="Kudrna D."/>
            <person name="Wing R.A."/>
            <person name="Meyers B.C."/>
            <person name="Yi K."/>
            <person name="Kong H."/>
            <person name="Lavrijsen P."/>
            <person name="Sunseri F."/>
            <person name="Falavigna A."/>
            <person name="Ye Y."/>
            <person name="Leebens-Mack J.H."/>
            <person name="Chen G."/>
        </authorList>
    </citation>
    <scope>NUCLEOTIDE SEQUENCE [LARGE SCALE GENOMIC DNA]</scope>
    <source>
        <strain evidence="6">cv. DH0086</strain>
    </source>
</reference>
<gene>
    <name evidence="5" type="ORF">A4U43_C07F26240</name>
</gene>
<feature type="repeat" description="Pumilio" evidence="3">
    <location>
        <begin position="19"/>
        <end position="54"/>
    </location>
</feature>
<dbReference type="Proteomes" id="UP000243459">
    <property type="component" value="Chromosome 7"/>
</dbReference>
<dbReference type="PROSITE" id="PS50302">
    <property type="entry name" value="PUM"/>
    <property type="match status" value="3"/>
</dbReference>
<name>A0A5P1EGY1_ASPOF</name>
<evidence type="ECO:0000259" key="4">
    <source>
        <dbReference type="PROSITE" id="PS50303"/>
    </source>
</evidence>
<evidence type="ECO:0000256" key="1">
    <source>
        <dbReference type="ARBA" id="ARBA00022737"/>
    </source>
</evidence>
<dbReference type="SUPFAM" id="SSF48371">
    <property type="entry name" value="ARM repeat"/>
    <property type="match status" value="1"/>
</dbReference>
<dbReference type="GO" id="GO:0006417">
    <property type="term" value="P:regulation of translation"/>
    <property type="evidence" value="ECO:0007669"/>
    <property type="project" value="UniProtKB-KW"/>
</dbReference>
<keyword evidence="2" id="KW-0810">Translation regulation</keyword>
<dbReference type="OMA" id="AVECAHY"/>
<evidence type="ECO:0000256" key="2">
    <source>
        <dbReference type="ARBA" id="ARBA00022845"/>
    </source>
</evidence>
<dbReference type="InterPro" id="IPR011989">
    <property type="entry name" value="ARM-like"/>
</dbReference>
<dbReference type="EMBL" id="CM007387">
    <property type="protein sequence ID" value="ONK64457.1"/>
    <property type="molecule type" value="Genomic_DNA"/>
</dbReference>
<dbReference type="AlphaFoldDB" id="A0A5P1EGY1"/>
<dbReference type="PANTHER" id="PTHR12537">
    <property type="entry name" value="RNA BINDING PROTEIN PUMILIO-RELATED"/>
    <property type="match status" value="1"/>
</dbReference>
<dbReference type="SMART" id="SM00025">
    <property type="entry name" value="Pumilio"/>
    <property type="match status" value="3"/>
</dbReference>
<evidence type="ECO:0000313" key="5">
    <source>
        <dbReference type="EMBL" id="ONK64457.1"/>
    </source>
</evidence>
<protein>
    <recommendedName>
        <fullName evidence="4">PUM-HD domain-containing protein</fullName>
    </recommendedName>
</protein>
<feature type="repeat" description="Pumilio" evidence="3">
    <location>
        <begin position="92"/>
        <end position="128"/>
    </location>
</feature>
<dbReference type="Gene3D" id="1.25.10.10">
    <property type="entry name" value="Leucine-rich Repeat Variant"/>
    <property type="match status" value="1"/>
</dbReference>
<keyword evidence="6" id="KW-1185">Reference proteome</keyword>
<evidence type="ECO:0000313" key="6">
    <source>
        <dbReference type="Proteomes" id="UP000243459"/>
    </source>
</evidence>
<feature type="repeat" description="Pumilio" evidence="3">
    <location>
        <begin position="55"/>
        <end position="91"/>
    </location>
</feature>
<dbReference type="GO" id="GO:0003729">
    <property type="term" value="F:mRNA binding"/>
    <property type="evidence" value="ECO:0007669"/>
    <property type="project" value="TreeGrafter"/>
</dbReference>
<feature type="domain" description="PUM-HD" evidence="4">
    <location>
        <begin position="1"/>
        <end position="154"/>
    </location>
</feature>
<dbReference type="PROSITE" id="PS50303">
    <property type="entry name" value="PUM_HD"/>
    <property type="match status" value="1"/>
</dbReference>
<dbReference type="InterPro" id="IPR016024">
    <property type="entry name" value="ARM-type_fold"/>
</dbReference>
<proteinExistence type="predicted"/>